<dbReference type="GO" id="GO:0016706">
    <property type="term" value="F:2-oxoglutarate-dependent dioxygenase activity"/>
    <property type="evidence" value="ECO:0007669"/>
    <property type="project" value="UniProtKB-ARBA"/>
</dbReference>
<dbReference type="Gene3D" id="2.60.120.620">
    <property type="entry name" value="q2cbj1_9rhob like domain"/>
    <property type="match status" value="1"/>
</dbReference>
<dbReference type="SUPFAM" id="SSF51197">
    <property type="entry name" value="Clavaminate synthase-like"/>
    <property type="match status" value="1"/>
</dbReference>
<sequence>MARLEAATATVDQVVEALDDDGYCIVEGLLSPADTAAARASLVDILGATPLGRNDFEGFKTQRIYALFAKTRAFDEPAVHPLLLGVLDRVLGPCQLSAPTGIQIGPGEKAQVLHRDQGIYPLPSDFPEVVVNTMWALDDFTEANGATRLVPGSHQWSDRRPGPDDEVVQAVMPAGSVIFYRGRIFHGGGANTTDRPRLGVILEYVVGWLRAQENHVLAVPRETVAELPERLQELLGYNIYPPFVGYVDGRHPRRYITEPVRFG</sequence>
<dbReference type="PANTHER" id="PTHR20883">
    <property type="entry name" value="PHYTANOYL-COA DIOXYGENASE DOMAIN CONTAINING 1"/>
    <property type="match status" value="1"/>
</dbReference>
<proteinExistence type="predicted"/>
<protein>
    <recommendedName>
        <fullName evidence="2">Phytanoyl-CoA dioxygenase</fullName>
    </recommendedName>
</protein>
<organism evidence="1">
    <name type="scientific">uncultured Acidimicrobiales bacterium</name>
    <dbReference type="NCBI Taxonomy" id="310071"/>
    <lineage>
        <taxon>Bacteria</taxon>
        <taxon>Bacillati</taxon>
        <taxon>Actinomycetota</taxon>
        <taxon>Acidimicrobiia</taxon>
        <taxon>Acidimicrobiales</taxon>
        <taxon>environmental samples</taxon>
    </lineage>
</organism>
<gene>
    <name evidence="1" type="ORF">AVDCRST_MAG50-2615</name>
</gene>
<dbReference type="AlphaFoldDB" id="A0A6J4IPD1"/>
<dbReference type="PANTHER" id="PTHR20883:SF48">
    <property type="entry name" value="ECTOINE DIOXYGENASE"/>
    <property type="match status" value="1"/>
</dbReference>
<evidence type="ECO:0000313" key="1">
    <source>
        <dbReference type="EMBL" id="CAA9255749.1"/>
    </source>
</evidence>
<name>A0A6J4IPD1_9ACTN</name>
<dbReference type="Pfam" id="PF05721">
    <property type="entry name" value="PhyH"/>
    <property type="match status" value="1"/>
</dbReference>
<dbReference type="EMBL" id="CADCTF010000118">
    <property type="protein sequence ID" value="CAA9255749.1"/>
    <property type="molecule type" value="Genomic_DNA"/>
</dbReference>
<accession>A0A6J4IPD1</accession>
<evidence type="ECO:0008006" key="2">
    <source>
        <dbReference type="Google" id="ProtNLM"/>
    </source>
</evidence>
<dbReference type="GO" id="GO:0005506">
    <property type="term" value="F:iron ion binding"/>
    <property type="evidence" value="ECO:0007669"/>
    <property type="project" value="UniProtKB-ARBA"/>
</dbReference>
<reference evidence="1" key="1">
    <citation type="submission" date="2020-02" db="EMBL/GenBank/DDBJ databases">
        <authorList>
            <person name="Meier V. D."/>
        </authorList>
    </citation>
    <scope>NUCLEOTIDE SEQUENCE</scope>
    <source>
        <strain evidence="1">AVDCRST_MAG50</strain>
    </source>
</reference>
<dbReference type="InterPro" id="IPR008775">
    <property type="entry name" value="Phytyl_CoA_dOase-like"/>
</dbReference>